<evidence type="ECO:0000259" key="13">
    <source>
        <dbReference type="Pfam" id="PF07715"/>
    </source>
</evidence>
<feature type="chain" id="PRO_5022894165" evidence="11">
    <location>
        <begin position="24"/>
        <end position="842"/>
    </location>
</feature>
<evidence type="ECO:0000313" key="15">
    <source>
        <dbReference type="Proteomes" id="UP000321046"/>
    </source>
</evidence>
<gene>
    <name evidence="14" type="ORF">FRC96_08560</name>
</gene>
<dbReference type="Proteomes" id="UP000321046">
    <property type="component" value="Unassembled WGS sequence"/>
</dbReference>
<dbReference type="InterPro" id="IPR036942">
    <property type="entry name" value="Beta-barrel_TonB_sf"/>
</dbReference>
<comment type="subcellular location">
    <subcellularLocation>
        <location evidence="1 8">Cell outer membrane</location>
        <topology evidence="1 8">Multi-pass membrane protein</topology>
    </subcellularLocation>
</comment>
<dbReference type="Gene3D" id="2.170.130.10">
    <property type="entry name" value="TonB-dependent receptor, plug domain"/>
    <property type="match status" value="1"/>
</dbReference>
<dbReference type="PROSITE" id="PS52016">
    <property type="entry name" value="TONB_DEPENDENT_REC_3"/>
    <property type="match status" value="1"/>
</dbReference>
<dbReference type="OrthoDB" id="9800913at2"/>
<dbReference type="EMBL" id="VOSL01000043">
    <property type="protein sequence ID" value="TXD36767.1"/>
    <property type="molecule type" value="Genomic_DNA"/>
</dbReference>
<keyword evidence="14" id="KW-0675">Receptor</keyword>
<dbReference type="Gene3D" id="2.40.170.20">
    <property type="entry name" value="TonB-dependent receptor, beta-barrel domain"/>
    <property type="match status" value="1"/>
</dbReference>
<keyword evidence="6 8" id="KW-0472">Membrane</keyword>
<comment type="similarity">
    <text evidence="8 9">Belongs to the TonB-dependent receptor family.</text>
</comment>
<evidence type="ECO:0000256" key="4">
    <source>
        <dbReference type="ARBA" id="ARBA00022692"/>
    </source>
</evidence>
<evidence type="ECO:0000259" key="12">
    <source>
        <dbReference type="Pfam" id="PF00593"/>
    </source>
</evidence>
<keyword evidence="7 8" id="KW-0998">Cell outer membrane</keyword>
<dbReference type="PANTHER" id="PTHR30069">
    <property type="entry name" value="TONB-DEPENDENT OUTER MEMBRANE RECEPTOR"/>
    <property type="match status" value="1"/>
</dbReference>
<reference evidence="14 15" key="1">
    <citation type="submission" date="2019-08" db="EMBL/GenBank/DDBJ databases">
        <title>Bradymonadales sp. TMQ2.</title>
        <authorList>
            <person name="Liang Q."/>
        </authorList>
    </citation>
    <scope>NUCLEOTIDE SEQUENCE [LARGE SCALE GENOMIC DNA]</scope>
    <source>
        <strain evidence="14 15">TMQ2</strain>
    </source>
</reference>
<dbReference type="AlphaFoldDB" id="A0A5C6XF75"/>
<keyword evidence="3 8" id="KW-1134">Transmembrane beta strand</keyword>
<dbReference type="GO" id="GO:0015344">
    <property type="term" value="F:siderophore uptake transmembrane transporter activity"/>
    <property type="evidence" value="ECO:0007669"/>
    <property type="project" value="TreeGrafter"/>
</dbReference>
<evidence type="ECO:0000256" key="8">
    <source>
        <dbReference type="PROSITE-ProRule" id="PRU01360"/>
    </source>
</evidence>
<dbReference type="Pfam" id="PF07715">
    <property type="entry name" value="Plug"/>
    <property type="match status" value="1"/>
</dbReference>
<sequence length="842" mass="91647">MMRTLLLSAACSALLFIPLSASSETSGPLRISATSSAPGVYHLELEAAPDWKFNKRASLDERLVLTLHEDDIRFTGHDFTLSDRLASLDFQHSGCPSGELQALLCQKTRCTKVVESLSWPGCDAAAATDDDGALMMLPEIGGNAAASPPTPDPPASSHAPSSPEPPESNPLTLPDVFVSGTRAWQTDDEAPVHAQTIEREAIEQRNARNVAEALEYTSGVRVETGCQNCGFTQLRLNGLGGAYTQILIDGLPSFSGLASVYGLEQIPTEILERVVVVKGGASALYGPGAVAGVVDLVTRQPTENFLGVTTGYDHVGLSAPDARLSFDGAQVSADGRAAAHVFATTRRRTALDLSGDGFSELTALQQLAAGANLFYAPFESGNLRLSFHTLREYRRGGDRLDLPPHAAAIAEELQTERYQGDLRWKHPLSPNLRYALGYVLSYTDRRSYYGGGGREDLELPEDGQPLDEEFREAFEVQRTALGGYGRTLNPLQVGDAHVDLTFDARGPQTLTLGVQGSIDRIDDRFLGYARQIDETYTTLGVYAQHHWIFADWGEAMLGARIDRHSELEAPIASPRAALMLRPASWLRLRTALSTGFRAPQVFDEDLHIDTVGGNARLIVNAPDLQAERSLSITQQVSTALTLPGGADLRVGLNAFHTRLKNAFVLNSIDAPERNEHLLQRTNRGTTSLLGTELEAGIFAPTWALRAGWTLERALNEEPDDDFGTRHILRTPNHYGYLDGLLNLGALRLVSGIEITGPMRVPRYDASGAPARLHTSPWFFNWSANLSFATIARGELLLEPFLGVRNVLDSRQRDFDQGPTRDAGYVYGPSQPRTLYAGIKGRL</sequence>
<keyword evidence="11" id="KW-0732">Signal</keyword>
<evidence type="ECO:0000256" key="7">
    <source>
        <dbReference type="ARBA" id="ARBA00023237"/>
    </source>
</evidence>
<name>A0A5C6XF75_9DELT</name>
<organism evidence="14 15">
    <name type="scientific">Lujinxingia vulgaris</name>
    <dbReference type="NCBI Taxonomy" id="2600176"/>
    <lineage>
        <taxon>Bacteria</taxon>
        <taxon>Deltaproteobacteria</taxon>
        <taxon>Bradymonadales</taxon>
        <taxon>Lujinxingiaceae</taxon>
        <taxon>Lujinxingia</taxon>
    </lineage>
</organism>
<evidence type="ECO:0000256" key="3">
    <source>
        <dbReference type="ARBA" id="ARBA00022452"/>
    </source>
</evidence>
<evidence type="ECO:0000256" key="1">
    <source>
        <dbReference type="ARBA" id="ARBA00004571"/>
    </source>
</evidence>
<keyword evidence="5 9" id="KW-0798">TonB box</keyword>
<evidence type="ECO:0000256" key="11">
    <source>
        <dbReference type="SAM" id="SignalP"/>
    </source>
</evidence>
<dbReference type="InterPro" id="IPR000531">
    <property type="entry name" value="Beta-barrel_TonB"/>
</dbReference>
<dbReference type="SUPFAM" id="SSF56935">
    <property type="entry name" value="Porins"/>
    <property type="match status" value="1"/>
</dbReference>
<feature type="domain" description="TonB-dependent receptor-like beta-barrel" evidence="12">
    <location>
        <begin position="395"/>
        <end position="787"/>
    </location>
</feature>
<dbReference type="Pfam" id="PF00593">
    <property type="entry name" value="TonB_dep_Rec_b-barrel"/>
    <property type="match status" value="1"/>
</dbReference>
<dbReference type="InterPro" id="IPR037066">
    <property type="entry name" value="Plug_dom_sf"/>
</dbReference>
<dbReference type="GO" id="GO:0009279">
    <property type="term" value="C:cell outer membrane"/>
    <property type="evidence" value="ECO:0007669"/>
    <property type="project" value="UniProtKB-SubCell"/>
</dbReference>
<keyword evidence="2 8" id="KW-0813">Transport</keyword>
<evidence type="ECO:0000256" key="2">
    <source>
        <dbReference type="ARBA" id="ARBA00022448"/>
    </source>
</evidence>
<dbReference type="GO" id="GO:0044718">
    <property type="term" value="P:siderophore transmembrane transport"/>
    <property type="evidence" value="ECO:0007669"/>
    <property type="project" value="TreeGrafter"/>
</dbReference>
<evidence type="ECO:0000256" key="5">
    <source>
        <dbReference type="ARBA" id="ARBA00023077"/>
    </source>
</evidence>
<accession>A0A5C6XF75</accession>
<evidence type="ECO:0000256" key="6">
    <source>
        <dbReference type="ARBA" id="ARBA00023136"/>
    </source>
</evidence>
<evidence type="ECO:0000313" key="14">
    <source>
        <dbReference type="EMBL" id="TXD36767.1"/>
    </source>
</evidence>
<dbReference type="InterPro" id="IPR012910">
    <property type="entry name" value="Plug_dom"/>
</dbReference>
<feature type="region of interest" description="Disordered" evidence="10">
    <location>
        <begin position="140"/>
        <end position="174"/>
    </location>
</feature>
<feature type="signal peptide" evidence="11">
    <location>
        <begin position="1"/>
        <end position="23"/>
    </location>
</feature>
<comment type="caution">
    <text evidence="14">The sequence shown here is derived from an EMBL/GenBank/DDBJ whole genome shotgun (WGS) entry which is preliminary data.</text>
</comment>
<feature type="domain" description="TonB-dependent receptor plug" evidence="13">
    <location>
        <begin position="188"/>
        <end position="293"/>
    </location>
</feature>
<protein>
    <submittedName>
        <fullName evidence="14">TonB-dependent receptor</fullName>
    </submittedName>
</protein>
<dbReference type="PANTHER" id="PTHR30069:SF57">
    <property type="entry name" value="TONB-DEPENDENT RECEPTOR"/>
    <property type="match status" value="1"/>
</dbReference>
<dbReference type="InterPro" id="IPR039426">
    <property type="entry name" value="TonB-dep_rcpt-like"/>
</dbReference>
<evidence type="ECO:0000256" key="9">
    <source>
        <dbReference type="RuleBase" id="RU003357"/>
    </source>
</evidence>
<keyword evidence="4 8" id="KW-0812">Transmembrane</keyword>
<proteinExistence type="inferred from homology"/>
<evidence type="ECO:0000256" key="10">
    <source>
        <dbReference type="SAM" id="MobiDB-lite"/>
    </source>
</evidence>